<feature type="signal peptide" evidence="8">
    <location>
        <begin position="1"/>
        <end position="26"/>
    </location>
</feature>
<proteinExistence type="inferred from homology"/>
<dbReference type="Gene3D" id="3.40.50.200">
    <property type="entry name" value="Peptidase S8/S53 domain"/>
    <property type="match status" value="1"/>
</dbReference>
<evidence type="ECO:0000256" key="8">
    <source>
        <dbReference type="SAM" id="SignalP"/>
    </source>
</evidence>
<dbReference type="PANTHER" id="PTHR43806:SF11">
    <property type="entry name" value="CEREVISIN-RELATED"/>
    <property type="match status" value="1"/>
</dbReference>
<dbReference type="PANTHER" id="PTHR43806">
    <property type="entry name" value="PEPTIDASE S8"/>
    <property type="match status" value="1"/>
</dbReference>
<sequence length="376" mass="40567">MSAGARWPAGLAVTALVLSSPSPVLAAPEPRKELYWFHWWELEEKVWPITKGKGVTVAVIDAEVNRDLPDLKGSVLPNVNLNETREKADPENGGHGTAMTALIVGQGRGSGMVGVAPAAKVLPLNAKGEIAEARALRYAADHGAKVINMSLGAETFQPCPRSVQDAVSYAVKRDAVVVASAGNEGRRGDWRSSPANCAGVVAVGGVDGYVKPWGGTTPGEYVTAAAPSVDAGSIDDRGQFNWRRYGTSQSAALTSGVITLIRSKYPRMSAREVVRRVIATAKDIGKPGWDDETGYGLVRPYRALVDRVPPNVPNPVYDRWQSIQTEDERLPPSQSKRVSASPEPEKEAWIRLTAASLSIALLVFFASTFWFIRKRR</sequence>
<dbReference type="PRINTS" id="PR00723">
    <property type="entry name" value="SUBTILISIN"/>
</dbReference>
<feature type="active site" description="Charge relay system" evidence="5">
    <location>
        <position position="95"/>
    </location>
</feature>
<dbReference type="Proteomes" id="UP001501509">
    <property type="component" value="Unassembled WGS sequence"/>
</dbReference>
<dbReference type="PROSITE" id="PS51892">
    <property type="entry name" value="SUBTILASE"/>
    <property type="match status" value="1"/>
</dbReference>
<gene>
    <name evidence="10" type="primary">mycP_1</name>
    <name evidence="10" type="ORF">GCM10010411_23840</name>
</gene>
<evidence type="ECO:0000256" key="2">
    <source>
        <dbReference type="ARBA" id="ARBA00022670"/>
    </source>
</evidence>
<evidence type="ECO:0000256" key="4">
    <source>
        <dbReference type="ARBA" id="ARBA00022825"/>
    </source>
</evidence>
<keyword evidence="3 5" id="KW-0378">Hydrolase</keyword>
<feature type="active site" description="Charge relay system" evidence="5">
    <location>
        <position position="61"/>
    </location>
</feature>
<evidence type="ECO:0000256" key="6">
    <source>
        <dbReference type="SAM" id="MobiDB-lite"/>
    </source>
</evidence>
<feature type="domain" description="Peptidase S8/S53" evidence="9">
    <location>
        <begin position="52"/>
        <end position="296"/>
    </location>
</feature>
<evidence type="ECO:0000259" key="9">
    <source>
        <dbReference type="Pfam" id="PF00082"/>
    </source>
</evidence>
<dbReference type="RefSeq" id="WP_344540391.1">
    <property type="nucleotide sequence ID" value="NZ_BAAATD010000002.1"/>
</dbReference>
<keyword evidence="8" id="KW-0732">Signal</keyword>
<dbReference type="InterPro" id="IPR036852">
    <property type="entry name" value="Peptidase_S8/S53_dom_sf"/>
</dbReference>
<protein>
    <submittedName>
        <fullName evidence="10">Type VII secretion-associated serine protease mycosin</fullName>
    </submittedName>
</protein>
<dbReference type="Pfam" id="PF00082">
    <property type="entry name" value="Peptidase_S8"/>
    <property type="match status" value="1"/>
</dbReference>
<dbReference type="CDD" id="cd00306">
    <property type="entry name" value="Peptidases_S8_S53"/>
    <property type="match status" value="1"/>
</dbReference>
<evidence type="ECO:0000313" key="10">
    <source>
        <dbReference type="EMBL" id="GAA2590148.1"/>
    </source>
</evidence>
<keyword evidence="11" id="KW-1185">Reference proteome</keyword>
<evidence type="ECO:0000256" key="5">
    <source>
        <dbReference type="PROSITE-ProRule" id="PRU01240"/>
    </source>
</evidence>
<accession>A0ABN3PM68</accession>
<feature type="chain" id="PRO_5046688568" evidence="8">
    <location>
        <begin position="27"/>
        <end position="376"/>
    </location>
</feature>
<comment type="similarity">
    <text evidence="1 5">Belongs to the peptidase S8 family.</text>
</comment>
<keyword evidence="7" id="KW-1133">Transmembrane helix</keyword>
<dbReference type="InterPro" id="IPR000209">
    <property type="entry name" value="Peptidase_S8/S53_dom"/>
</dbReference>
<dbReference type="SUPFAM" id="SSF52743">
    <property type="entry name" value="Subtilisin-like"/>
    <property type="match status" value="1"/>
</dbReference>
<evidence type="ECO:0000313" key="11">
    <source>
        <dbReference type="Proteomes" id="UP001501509"/>
    </source>
</evidence>
<evidence type="ECO:0000256" key="7">
    <source>
        <dbReference type="SAM" id="Phobius"/>
    </source>
</evidence>
<dbReference type="GO" id="GO:0006508">
    <property type="term" value="P:proteolysis"/>
    <property type="evidence" value="ECO:0007669"/>
    <property type="project" value="UniProtKB-KW"/>
</dbReference>
<reference evidence="10 11" key="1">
    <citation type="journal article" date="2019" name="Int. J. Syst. Evol. Microbiol.">
        <title>The Global Catalogue of Microorganisms (GCM) 10K type strain sequencing project: providing services to taxonomists for standard genome sequencing and annotation.</title>
        <authorList>
            <consortium name="The Broad Institute Genomics Platform"/>
            <consortium name="The Broad Institute Genome Sequencing Center for Infectious Disease"/>
            <person name="Wu L."/>
            <person name="Ma J."/>
        </authorList>
    </citation>
    <scope>NUCLEOTIDE SEQUENCE [LARGE SCALE GENOMIC DNA]</scope>
    <source>
        <strain evidence="10 11">JCM 6833</strain>
    </source>
</reference>
<name>A0ABN3PM68_9ACTN</name>
<feature type="active site" description="Charge relay system" evidence="5">
    <location>
        <position position="248"/>
    </location>
</feature>
<comment type="caution">
    <text evidence="10">The sequence shown here is derived from an EMBL/GenBank/DDBJ whole genome shotgun (WGS) entry which is preliminary data.</text>
</comment>
<keyword evidence="4 5" id="KW-0720">Serine protease</keyword>
<dbReference type="GO" id="GO:0008233">
    <property type="term" value="F:peptidase activity"/>
    <property type="evidence" value="ECO:0007669"/>
    <property type="project" value="UniProtKB-KW"/>
</dbReference>
<feature type="transmembrane region" description="Helical" evidence="7">
    <location>
        <begin position="348"/>
        <end position="372"/>
    </location>
</feature>
<feature type="region of interest" description="Disordered" evidence="6">
    <location>
        <begin position="323"/>
        <end position="342"/>
    </location>
</feature>
<dbReference type="InterPro" id="IPR015500">
    <property type="entry name" value="Peptidase_S8_subtilisin-rel"/>
</dbReference>
<keyword evidence="2 5" id="KW-0645">Protease</keyword>
<keyword evidence="7" id="KW-0472">Membrane</keyword>
<evidence type="ECO:0000256" key="1">
    <source>
        <dbReference type="ARBA" id="ARBA00011073"/>
    </source>
</evidence>
<dbReference type="EMBL" id="BAAATD010000002">
    <property type="protein sequence ID" value="GAA2590148.1"/>
    <property type="molecule type" value="Genomic_DNA"/>
</dbReference>
<evidence type="ECO:0000256" key="3">
    <source>
        <dbReference type="ARBA" id="ARBA00022801"/>
    </source>
</evidence>
<organism evidence="10 11">
    <name type="scientific">Actinomadura fulvescens</name>
    <dbReference type="NCBI Taxonomy" id="46160"/>
    <lineage>
        <taxon>Bacteria</taxon>
        <taxon>Bacillati</taxon>
        <taxon>Actinomycetota</taxon>
        <taxon>Actinomycetes</taxon>
        <taxon>Streptosporangiales</taxon>
        <taxon>Thermomonosporaceae</taxon>
        <taxon>Actinomadura</taxon>
    </lineage>
</organism>
<dbReference type="InterPro" id="IPR050131">
    <property type="entry name" value="Peptidase_S8_subtilisin-like"/>
</dbReference>
<keyword evidence="7" id="KW-0812">Transmembrane</keyword>